<dbReference type="Gene3D" id="3.40.50.300">
    <property type="entry name" value="P-loop containing nucleotide triphosphate hydrolases"/>
    <property type="match status" value="1"/>
</dbReference>
<keyword evidence="5" id="KW-0234">DNA repair</keyword>
<dbReference type="SUPFAM" id="SSF52540">
    <property type="entry name" value="P-loop containing nucleoside triphosphate hydrolases"/>
    <property type="match status" value="1"/>
</dbReference>
<dbReference type="InterPro" id="IPR011545">
    <property type="entry name" value="DEAD/DEAH_box_helicase_dom"/>
</dbReference>
<evidence type="ECO:0000256" key="4">
    <source>
        <dbReference type="ARBA" id="ARBA00023125"/>
    </source>
</evidence>
<dbReference type="GO" id="GO:0006281">
    <property type="term" value="P:DNA repair"/>
    <property type="evidence" value="ECO:0007669"/>
    <property type="project" value="UniProtKB-KW"/>
</dbReference>
<reference evidence="8" key="1">
    <citation type="submission" date="2018-06" db="EMBL/GenBank/DDBJ databases">
        <authorList>
            <person name="Zhirakovskaya E."/>
        </authorList>
    </citation>
    <scope>NUCLEOTIDE SEQUENCE</scope>
</reference>
<dbReference type="GO" id="GO:0003678">
    <property type="term" value="F:DNA helicase activity"/>
    <property type="evidence" value="ECO:0007669"/>
    <property type="project" value="UniProtKB-EC"/>
</dbReference>
<dbReference type="InterPro" id="IPR027417">
    <property type="entry name" value="P-loop_NTPase"/>
</dbReference>
<keyword evidence="3 8" id="KW-0067">ATP-binding</keyword>
<dbReference type="Pfam" id="PF17191">
    <property type="entry name" value="RecG_wedge"/>
    <property type="match status" value="1"/>
</dbReference>
<name>A0A3B0TXS8_9ZZZZ</name>
<dbReference type="Gene3D" id="2.40.50.140">
    <property type="entry name" value="Nucleic acid-binding proteins"/>
    <property type="match status" value="1"/>
</dbReference>
<dbReference type="InterPro" id="IPR033454">
    <property type="entry name" value="RecG_wedge"/>
</dbReference>
<dbReference type="GO" id="GO:0003677">
    <property type="term" value="F:DNA binding"/>
    <property type="evidence" value="ECO:0007669"/>
    <property type="project" value="UniProtKB-KW"/>
</dbReference>
<keyword evidence="4" id="KW-0238">DNA-binding</keyword>
<dbReference type="InterPro" id="IPR012340">
    <property type="entry name" value="NA-bd_OB-fold"/>
</dbReference>
<protein>
    <submittedName>
        <fullName evidence="8">ATP-dependent DNA helicase RecG</fullName>
        <ecNumber evidence="8">3.6.4.12</ecNumber>
    </submittedName>
</protein>
<evidence type="ECO:0000259" key="7">
    <source>
        <dbReference type="Pfam" id="PF17191"/>
    </source>
</evidence>
<evidence type="ECO:0000256" key="1">
    <source>
        <dbReference type="ARBA" id="ARBA00022763"/>
    </source>
</evidence>
<dbReference type="GO" id="GO:0016787">
    <property type="term" value="F:hydrolase activity"/>
    <property type="evidence" value="ECO:0007669"/>
    <property type="project" value="UniProtKB-KW"/>
</dbReference>
<evidence type="ECO:0000256" key="2">
    <source>
        <dbReference type="ARBA" id="ARBA00022801"/>
    </source>
</evidence>
<dbReference type="EMBL" id="UOEP01000148">
    <property type="protein sequence ID" value="VAW21560.1"/>
    <property type="molecule type" value="Genomic_DNA"/>
</dbReference>
<feature type="domain" description="DEAD/DEAH-box helicase" evidence="6">
    <location>
        <begin position="272"/>
        <end position="331"/>
    </location>
</feature>
<dbReference type="SUPFAM" id="SSF50249">
    <property type="entry name" value="Nucleic acid-binding proteins"/>
    <property type="match status" value="1"/>
</dbReference>
<dbReference type="InterPro" id="IPR047112">
    <property type="entry name" value="RecG/Mfd"/>
</dbReference>
<keyword evidence="1" id="KW-0227">DNA damage</keyword>
<evidence type="ECO:0000256" key="3">
    <source>
        <dbReference type="ARBA" id="ARBA00022806"/>
    </source>
</evidence>
<evidence type="ECO:0000313" key="8">
    <source>
        <dbReference type="EMBL" id="VAW21560.1"/>
    </source>
</evidence>
<keyword evidence="3 8" id="KW-0347">Helicase</keyword>
<organism evidence="8">
    <name type="scientific">hydrothermal vent metagenome</name>
    <dbReference type="NCBI Taxonomy" id="652676"/>
    <lineage>
        <taxon>unclassified sequences</taxon>
        <taxon>metagenomes</taxon>
        <taxon>ecological metagenomes</taxon>
    </lineage>
</organism>
<proteinExistence type="predicted"/>
<dbReference type="CDD" id="cd04488">
    <property type="entry name" value="RecG_wedge_OBF"/>
    <property type="match status" value="1"/>
</dbReference>
<gene>
    <name evidence="8" type="ORF">MNBD_BACTEROID01-938</name>
</gene>
<sequence length="331" mass="38360">MSDILDQEIMFLPGVGPKRAELLDKELGIKTFRDLIYYYPYKYIDRTKFYKIAEIHTQMPYIQVKGEIISLETIGAAPKQRLVAKFRDDTGTMELLWFRGIKYQKETLKINTGYTIFGKPSEFNGRMNVVHPEMEPEGSRQLKPSGIFQGYYITSENMKKKFINSKVINKLELILLEKVKGKINETLPASLIKKLKLASLEEALSNIHKPENTYELKKARFRLKFEELFFIQLKILSLKLLRDNKFKGFRFSKIGYNFNTFYHNYLPFELTNAQKKVVREIRKDVGGTHQMNRLLQGDVGSGKTLVALMSMLIAIDNEFQASLMAPTEILA</sequence>
<dbReference type="GO" id="GO:0005524">
    <property type="term" value="F:ATP binding"/>
    <property type="evidence" value="ECO:0007669"/>
    <property type="project" value="InterPro"/>
</dbReference>
<dbReference type="EC" id="3.6.4.12" evidence="8"/>
<evidence type="ECO:0000259" key="6">
    <source>
        <dbReference type="Pfam" id="PF00270"/>
    </source>
</evidence>
<evidence type="ECO:0000256" key="5">
    <source>
        <dbReference type="ARBA" id="ARBA00023204"/>
    </source>
</evidence>
<dbReference type="PANTHER" id="PTHR47964">
    <property type="entry name" value="ATP-DEPENDENT DNA HELICASE HOMOLOG RECG, CHLOROPLASTIC"/>
    <property type="match status" value="1"/>
</dbReference>
<dbReference type="Pfam" id="PF00270">
    <property type="entry name" value="DEAD"/>
    <property type="match status" value="1"/>
</dbReference>
<feature type="domain" description="RecG wedge" evidence="7">
    <location>
        <begin position="8"/>
        <end position="162"/>
    </location>
</feature>
<feature type="non-terminal residue" evidence="8">
    <location>
        <position position="331"/>
    </location>
</feature>
<accession>A0A3B0TXS8</accession>
<dbReference type="AlphaFoldDB" id="A0A3B0TXS8"/>
<keyword evidence="2 8" id="KW-0378">Hydrolase</keyword>
<keyword evidence="3 8" id="KW-0547">Nucleotide-binding</keyword>
<dbReference type="PANTHER" id="PTHR47964:SF1">
    <property type="entry name" value="ATP-DEPENDENT DNA HELICASE HOMOLOG RECG, CHLOROPLASTIC"/>
    <property type="match status" value="1"/>
</dbReference>